<name>A0A7N0SX79_KALFE</name>
<dbReference type="Proteomes" id="UP000594263">
    <property type="component" value="Unplaced"/>
</dbReference>
<reference evidence="2" key="1">
    <citation type="submission" date="2021-01" db="UniProtKB">
        <authorList>
            <consortium name="EnsemblPlants"/>
        </authorList>
    </citation>
    <scope>IDENTIFICATION</scope>
</reference>
<keyword evidence="3" id="KW-1185">Reference proteome</keyword>
<feature type="signal peptide" evidence="1">
    <location>
        <begin position="1"/>
        <end position="46"/>
    </location>
</feature>
<dbReference type="AlphaFoldDB" id="A0A7N0SX79"/>
<feature type="chain" id="PRO_5029448797" evidence="1">
    <location>
        <begin position="47"/>
        <end position="102"/>
    </location>
</feature>
<dbReference type="OMA" id="CFPWKSQ"/>
<dbReference type="PANTHER" id="PTHR37078:SF6">
    <property type="entry name" value="NODULE CYSTEINE-RICH (NCR) SECRETED PEPTIDE"/>
    <property type="match status" value="1"/>
</dbReference>
<accession>A0A7N0SX79</accession>
<dbReference type="PANTHER" id="PTHR37078">
    <property type="entry name" value="NODULE CYSTEINE-RICH (NCR) SECRETED PEPTIDE"/>
    <property type="match status" value="1"/>
</dbReference>
<sequence length="102" mass="11000">MESFDRLQMRDYLPVQTPPMSSFRLSLLLCLLLLAASSLSQQGADAARPVSSSQSHKDGQKHHLDMGVLGVVCKCCDGPGGSCTSAWSMGCSNLRCLPWKQA</sequence>
<keyword evidence="1" id="KW-0732">Signal</keyword>
<protein>
    <submittedName>
        <fullName evidence="2">Uncharacterized protein</fullName>
    </submittedName>
</protein>
<organism evidence="2 3">
    <name type="scientific">Kalanchoe fedtschenkoi</name>
    <name type="common">Lavender scallops</name>
    <name type="synonym">South American air plant</name>
    <dbReference type="NCBI Taxonomy" id="63787"/>
    <lineage>
        <taxon>Eukaryota</taxon>
        <taxon>Viridiplantae</taxon>
        <taxon>Streptophyta</taxon>
        <taxon>Embryophyta</taxon>
        <taxon>Tracheophyta</taxon>
        <taxon>Spermatophyta</taxon>
        <taxon>Magnoliopsida</taxon>
        <taxon>eudicotyledons</taxon>
        <taxon>Gunneridae</taxon>
        <taxon>Pentapetalae</taxon>
        <taxon>Saxifragales</taxon>
        <taxon>Crassulaceae</taxon>
        <taxon>Kalanchoe</taxon>
    </lineage>
</organism>
<evidence type="ECO:0000313" key="2">
    <source>
        <dbReference type="EnsemblPlants" id="Kaladp0011s0695.1.v1.1"/>
    </source>
</evidence>
<dbReference type="EnsemblPlants" id="Kaladp0011s0695.1.v1.1">
    <property type="protein sequence ID" value="Kaladp0011s0695.1.v1.1"/>
    <property type="gene ID" value="Kaladp0011s0695.v1.1"/>
</dbReference>
<dbReference type="Gramene" id="Kaladp0011s0695.1.v1.1">
    <property type="protein sequence ID" value="Kaladp0011s0695.1.v1.1"/>
    <property type="gene ID" value="Kaladp0011s0695.v1.1"/>
</dbReference>
<proteinExistence type="predicted"/>
<evidence type="ECO:0000313" key="3">
    <source>
        <dbReference type="Proteomes" id="UP000594263"/>
    </source>
</evidence>
<evidence type="ECO:0000256" key="1">
    <source>
        <dbReference type="SAM" id="SignalP"/>
    </source>
</evidence>